<dbReference type="EMBL" id="CAEFZW010000008">
    <property type="protein sequence ID" value="CAB4256219.1"/>
    <property type="molecule type" value="Genomic_DNA"/>
</dbReference>
<proteinExistence type="predicted"/>
<protein>
    <submittedName>
        <fullName evidence="3">Uncharacterized protein</fullName>
    </submittedName>
</protein>
<feature type="region of interest" description="Disordered" evidence="1">
    <location>
        <begin position="152"/>
        <end position="171"/>
    </location>
</feature>
<sequence length="485" mass="56964">MKVPLQWLKMSVWTTVVILSISLCLVYTLSNSPYSISLGFTREPCIYSWHNILTIEPLNELQMYVAPWCASTKSIWITLWNEIHKWLEAVLCKMDCWCKRNHHCTKLHLKLGPISKLFQWFQFCIQDLTSKLVGTNENIDWMTANGTFTVKSDTVMDDDDDEEEEGTNGPKWLDLSVMDDDQDNLDDIELELTREVNVTREKHVIATLPSEIVSQLLLSDDMIPSNQTDLVQREFKAWSRAITTKLHATITNLHKDNDFLINDTTHNYNISYTADYEILFQDIDTQLSQLRKNIDHIDTSATLDPETNEIVYLNPENTYITRPYVASRFNNINQQLKQHRLETLANLRKLRKLTIWELEKQREEHVEVYEEWGDVMVTEWSKRMAYGDVHGGNDNRFELDKWGHFKRLRESIISMRDNLAQEPVFQDNLVHYTRDTLAQLNHRLNIYHTRIAQLLQQANSNFEQRDLRERNVVSNLADTITNELI</sequence>
<feature type="compositionally biased region" description="Acidic residues" evidence="1">
    <location>
        <begin position="155"/>
        <end position="166"/>
    </location>
</feature>
<comment type="caution">
    <text evidence="3">The sequence shown here is derived from an EMBL/GenBank/DDBJ whole genome shotgun (WGS) entry which is preliminary data.</text>
</comment>
<keyword evidence="2" id="KW-1133">Transmembrane helix</keyword>
<keyword evidence="2" id="KW-0812">Transmembrane</keyword>
<dbReference type="AlphaFoldDB" id="A0A8H2VIE7"/>
<dbReference type="OrthoDB" id="4044605at2759"/>
<keyword evidence="4" id="KW-1185">Reference proteome</keyword>
<reference evidence="3 4" key="1">
    <citation type="submission" date="2020-05" db="EMBL/GenBank/DDBJ databases">
        <authorList>
            <person name="Casaregola S."/>
            <person name="Devillers H."/>
            <person name="Grondin C."/>
        </authorList>
    </citation>
    <scope>NUCLEOTIDE SEQUENCE [LARGE SCALE GENOMIC DNA]</scope>
    <source>
        <strain evidence="3 4">CLIB 1767</strain>
    </source>
</reference>
<dbReference type="GeneID" id="64859291"/>
<gene>
    <name evidence="3" type="ORF">KABA2_08S05962</name>
</gene>
<evidence type="ECO:0000256" key="2">
    <source>
        <dbReference type="SAM" id="Phobius"/>
    </source>
</evidence>
<organism evidence="3 4">
    <name type="scientific">Maudiozyma barnettii</name>
    <dbReference type="NCBI Taxonomy" id="61262"/>
    <lineage>
        <taxon>Eukaryota</taxon>
        <taxon>Fungi</taxon>
        <taxon>Dikarya</taxon>
        <taxon>Ascomycota</taxon>
        <taxon>Saccharomycotina</taxon>
        <taxon>Saccharomycetes</taxon>
        <taxon>Saccharomycetales</taxon>
        <taxon>Saccharomycetaceae</taxon>
        <taxon>Maudiozyma</taxon>
    </lineage>
</organism>
<dbReference type="Proteomes" id="UP000644660">
    <property type="component" value="Unassembled WGS sequence"/>
</dbReference>
<name>A0A8H2VIE7_9SACH</name>
<feature type="transmembrane region" description="Helical" evidence="2">
    <location>
        <begin position="12"/>
        <end position="30"/>
    </location>
</feature>
<evidence type="ECO:0000256" key="1">
    <source>
        <dbReference type="SAM" id="MobiDB-lite"/>
    </source>
</evidence>
<evidence type="ECO:0000313" key="3">
    <source>
        <dbReference type="EMBL" id="CAB4256219.1"/>
    </source>
</evidence>
<keyword evidence="2" id="KW-0472">Membrane</keyword>
<accession>A0A8H2VIE7</accession>
<evidence type="ECO:0000313" key="4">
    <source>
        <dbReference type="Proteomes" id="UP000644660"/>
    </source>
</evidence>
<dbReference type="RefSeq" id="XP_041408063.1">
    <property type="nucleotide sequence ID" value="XM_041552129.1"/>
</dbReference>